<dbReference type="Proteomes" id="UP000007803">
    <property type="component" value="Chromosome"/>
</dbReference>
<dbReference type="InterPro" id="IPR001045">
    <property type="entry name" value="Spermi_synthase"/>
</dbReference>
<comment type="caution">
    <text evidence="5">Lacks conserved residue(s) required for the propagation of feature annotation.</text>
</comment>
<dbReference type="InterPro" id="IPR029063">
    <property type="entry name" value="SAM-dependent_MTases_sf"/>
</dbReference>
<keyword evidence="3" id="KW-0745">Spermidine biosynthesis</keyword>
<dbReference type="RefSeq" id="WP_013327921.1">
    <property type="nucleotide sequence ID" value="NC_014506.1"/>
</dbReference>
<dbReference type="Gene3D" id="3.40.50.150">
    <property type="entry name" value="Vaccinia Virus protein VP39"/>
    <property type="match status" value="2"/>
</dbReference>
<evidence type="ECO:0000256" key="3">
    <source>
        <dbReference type="ARBA" id="ARBA00023066"/>
    </source>
</evidence>
<dbReference type="HOGENOM" id="CLU_048199_5_0_7"/>
<dbReference type="InterPro" id="IPR030374">
    <property type="entry name" value="PABS"/>
</dbReference>
<organism evidence="7 8">
    <name type="scientific">Sulfurimonas autotrophica (strain ATCC BAA-671 / DSM 16294 / JCM 11897 / OK10)</name>
    <dbReference type="NCBI Taxonomy" id="563040"/>
    <lineage>
        <taxon>Bacteria</taxon>
        <taxon>Pseudomonadati</taxon>
        <taxon>Campylobacterota</taxon>
        <taxon>Epsilonproteobacteria</taxon>
        <taxon>Campylobacterales</taxon>
        <taxon>Sulfurimonadaceae</taxon>
        <taxon>Sulfurimonas</taxon>
    </lineage>
</organism>
<dbReference type="STRING" id="563040.Saut_2126"/>
<protein>
    <submittedName>
        <fullName evidence="7">Spermidine synthase</fullName>
    </submittedName>
</protein>
<evidence type="ECO:0000256" key="4">
    <source>
        <dbReference type="ARBA" id="ARBA00023115"/>
    </source>
</evidence>
<evidence type="ECO:0000256" key="2">
    <source>
        <dbReference type="ARBA" id="ARBA00022679"/>
    </source>
</evidence>
<dbReference type="KEGG" id="sua:Saut_2126"/>
<reference evidence="8" key="1">
    <citation type="journal article" date="2010" name="Stand. Genomic Sci.">
        <title>Complete genome sequence of Sulfurimonas autotrophica type strain (OK10).</title>
        <authorList>
            <person name="Sikorski J."/>
            <person name="Munk C."/>
            <person name="Lapidus A."/>
            <person name="Djao O."/>
            <person name="Lucas S."/>
            <person name="Glavina Del Rio T."/>
            <person name="Nolan M."/>
            <person name="Tice H."/>
            <person name="Han C."/>
            <person name="Cheng J."/>
            <person name="Tapia R."/>
            <person name="Goodwin L."/>
            <person name="Pitluck S."/>
            <person name="Liolios K."/>
            <person name="Ivanova N."/>
            <person name="Mavromatis K."/>
            <person name="Mikhailova N."/>
            <person name="Pati A."/>
            <person name="Sims D."/>
            <person name="Meincke L."/>
            <person name="Brettin T."/>
            <person name="Detter J."/>
            <person name="Chen A."/>
            <person name="Palaniappan K."/>
            <person name="Land M."/>
            <person name="Hauser L."/>
            <person name="Chang Y."/>
            <person name="Jeffries C."/>
            <person name="Rohde M."/>
            <person name="Lang E."/>
            <person name="Spring S."/>
            <person name="Goker M."/>
            <person name="Woyke T."/>
            <person name="Bristow J."/>
            <person name="Eisen J."/>
            <person name="Markowitz V."/>
            <person name="Hugenholtz P."/>
            <person name="Kyrpides N."/>
            <person name="Klenk H."/>
        </authorList>
    </citation>
    <scope>NUCLEOTIDE SEQUENCE [LARGE SCALE GENOMIC DNA]</scope>
    <source>
        <strain evidence="8">ATCC BAA-671 / DSM 16294 / JCM 11897 / OK10</strain>
    </source>
</reference>
<proteinExistence type="inferred from homology"/>
<evidence type="ECO:0000256" key="5">
    <source>
        <dbReference type="PROSITE-ProRule" id="PRU00354"/>
    </source>
</evidence>
<dbReference type="CDD" id="cd02440">
    <property type="entry name" value="AdoMet_MTases"/>
    <property type="match status" value="1"/>
</dbReference>
<dbReference type="OrthoDB" id="9793120at2"/>
<name>E0US75_SULAO</name>
<dbReference type="EMBL" id="CP002205">
    <property type="protein sequence ID" value="ADN10168.1"/>
    <property type="molecule type" value="Genomic_DNA"/>
</dbReference>
<evidence type="ECO:0000259" key="6">
    <source>
        <dbReference type="PROSITE" id="PS51006"/>
    </source>
</evidence>
<sequence>MKDFIYNEMMVHVPLCTHKEPSNVLIISLNSAGFVAEIQKYKNDDISCDVLSADINLLREAADDKYDVIISELETDAAVLAHFNRVLKDDGLLVTTHPSLDDVSENKRIMQILGKYAKIIMPYNLGNGETALLASKAYHPTADIILQRTDLLDGLEYYNCDVHPAAFATGNNVRKEYLGVIKN</sequence>
<keyword evidence="2 5" id="KW-0808">Transferase</keyword>
<keyword evidence="4 5" id="KW-0620">Polyamine biosynthesis</keyword>
<dbReference type="eggNOG" id="COG0421">
    <property type="taxonomic scope" value="Bacteria"/>
</dbReference>
<dbReference type="GO" id="GO:0008295">
    <property type="term" value="P:spermidine biosynthetic process"/>
    <property type="evidence" value="ECO:0007669"/>
    <property type="project" value="UniProtKB-KW"/>
</dbReference>
<dbReference type="SUPFAM" id="SSF53335">
    <property type="entry name" value="S-adenosyl-L-methionine-dependent methyltransferases"/>
    <property type="match status" value="1"/>
</dbReference>
<gene>
    <name evidence="7" type="ordered locus">Saut_2126</name>
</gene>
<feature type="domain" description="PABS" evidence="6">
    <location>
        <begin position="1"/>
        <end position="27"/>
    </location>
</feature>
<dbReference type="GO" id="GO:0005829">
    <property type="term" value="C:cytosol"/>
    <property type="evidence" value="ECO:0007669"/>
    <property type="project" value="TreeGrafter"/>
</dbReference>
<dbReference type="PROSITE" id="PS51006">
    <property type="entry name" value="PABS_2"/>
    <property type="match status" value="1"/>
</dbReference>
<evidence type="ECO:0000256" key="1">
    <source>
        <dbReference type="ARBA" id="ARBA00007867"/>
    </source>
</evidence>
<dbReference type="PANTHER" id="PTHR11558:SF11">
    <property type="entry name" value="SPERMIDINE SYNTHASE"/>
    <property type="match status" value="1"/>
</dbReference>
<comment type="similarity">
    <text evidence="1">Belongs to the spermidine/spermine synthase family.</text>
</comment>
<evidence type="ECO:0000313" key="7">
    <source>
        <dbReference type="EMBL" id="ADN10168.1"/>
    </source>
</evidence>
<dbReference type="PANTHER" id="PTHR11558">
    <property type="entry name" value="SPERMIDINE/SPERMINE SYNTHASE"/>
    <property type="match status" value="1"/>
</dbReference>
<dbReference type="Pfam" id="PF01564">
    <property type="entry name" value="Spermine_synth"/>
    <property type="match status" value="1"/>
</dbReference>
<dbReference type="GO" id="GO:0004766">
    <property type="term" value="F:spermidine synthase activity"/>
    <property type="evidence" value="ECO:0007669"/>
    <property type="project" value="TreeGrafter"/>
</dbReference>
<dbReference type="AlphaFoldDB" id="E0US75"/>
<accession>E0US75</accession>
<keyword evidence="8" id="KW-1185">Reference proteome</keyword>
<evidence type="ECO:0000313" key="8">
    <source>
        <dbReference type="Proteomes" id="UP000007803"/>
    </source>
</evidence>